<evidence type="ECO:0008006" key="5">
    <source>
        <dbReference type="Google" id="ProtNLM"/>
    </source>
</evidence>
<feature type="chain" id="PRO_5009524237" description="DUF5667 domain-containing protein" evidence="2">
    <location>
        <begin position="21"/>
        <end position="573"/>
    </location>
</feature>
<keyword evidence="2" id="KW-0732">Signal</keyword>
<reference evidence="3 4" key="1">
    <citation type="journal article" date="2016" name="Nat. Commun.">
        <title>Thousands of microbial genomes shed light on interconnected biogeochemical processes in an aquifer system.</title>
        <authorList>
            <person name="Anantharaman K."/>
            <person name="Brown C.T."/>
            <person name="Hug L.A."/>
            <person name="Sharon I."/>
            <person name="Castelle C.J."/>
            <person name="Probst A.J."/>
            <person name="Thomas B.C."/>
            <person name="Singh A."/>
            <person name="Wilkins M.J."/>
            <person name="Karaoz U."/>
            <person name="Brodie E.L."/>
            <person name="Williams K.H."/>
            <person name="Hubbard S.S."/>
            <person name="Banfield J.F."/>
        </authorList>
    </citation>
    <scope>NUCLEOTIDE SEQUENCE [LARGE SCALE GENOMIC DNA]</scope>
</reference>
<name>A0A1F6EVA6_9BACT</name>
<sequence length="573" mass="59366">MWLRTRRLLVSLGLCASFGAAVWFSDAGSPDNKALAASLALALPVNVADDTANKQCPPDSIAIYRKDLPVGACPPTTTTAEASSPAQAAQLATALAANCLKKNAYGKLCQYSRDKLVVEGKCFGPKICKGFKYINDEGDRCELSESGAIDACTSGGVAGKKTYSQFQDYLKKLDEPSAAPILAQYNDGNNPAPTLDEAFKFNAEKNVPPGSTAVPYGAPTEDVSARSIQRSLSETPPARGTQQQAPDKQIENIANAPTGNYGNYGGMPSARNYFPSGILSSLSGLGGPSNNYAPRGGSIAYVSPIGGTAYLPTGPVSVTNTSFDALSSQVTFGDSLQTPYGSISQLSKNPRLTAEERAVLALLERSNQQVNKRGQSIDAGVLRNSITDATSNIVGNVRDVISGVADFFASMFVPPGDRELSEEEKAAEEARKALRFFLEPQENVLAIGDPEALPTEIPDDEFQPAQGPGGSFSQSQTFSSGDAAADSTSGAIGAIANSNGQAGGGGVAAGTDASESGEASDAAPDAAGSESIGEDTPEPQGVVAKVKKAVGSLVSNVGNAIKSGFLRILSWFF</sequence>
<feature type="region of interest" description="Disordered" evidence="1">
    <location>
        <begin position="499"/>
        <end position="540"/>
    </location>
</feature>
<feature type="compositionally biased region" description="Polar residues" evidence="1">
    <location>
        <begin position="226"/>
        <end position="246"/>
    </location>
</feature>
<organism evidence="3 4">
    <name type="scientific">Candidatus Kaiserbacteria bacterium RIFCSPLOWO2_01_FULL_54_24</name>
    <dbReference type="NCBI Taxonomy" id="1798515"/>
    <lineage>
        <taxon>Bacteria</taxon>
        <taxon>Candidatus Kaiseribacteriota</taxon>
    </lineage>
</organism>
<evidence type="ECO:0000256" key="1">
    <source>
        <dbReference type="SAM" id="MobiDB-lite"/>
    </source>
</evidence>
<feature type="region of interest" description="Disordered" evidence="1">
    <location>
        <begin position="204"/>
        <end position="257"/>
    </location>
</feature>
<dbReference type="STRING" id="1798515.A3B35_01835"/>
<feature type="compositionally biased region" description="Low complexity" evidence="1">
    <location>
        <begin position="509"/>
        <end position="531"/>
    </location>
</feature>
<dbReference type="Proteomes" id="UP000177215">
    <property type="component" value="Unassembled WGS sequence"/>
</dbReference>
<proteinExistence type="predicted"/>
<gene>
    <name evidence="3" type="ORF">A3B35_01835</name>
</gene>
<evidence type="ECO:0000256" key="2">
    <source>
        <dbReference type="SAM" id="SignalP"/>
    </source>
</evidence>
<evidence type="ECO:0000313" key="4">
    <source>
        <dbReference type="Proteomes" id="UP000177215"/>
    </source>
</evidence>
<protein>
    <recommendedName>
        <fullName evidence="5">DUF5667 domain-containing protein</fullName>
    </recommendedName>
</protein>
<feature type="region of interest" description="Disordered" evidence="1">
    <location>
        <begin position="451"/>
        <end position="485"/>
    </location>
</feature>
<accession>A0A1F6EVA6</accession>
<dbReference type="EMBL" id="MFMC01000014">
    <property type="protein sequence ID" value="OGG77534.1"/>
    <property type="molecule type" value="Genomic_DNA"/>
</dbReference>
<comment type="caution">
    <text evidence="3">The sequence shown here is derived from an EMBL/GenBank/DDBJ whole genome shotgun (WGS) entry which is preliminary data.</text>
</comment>
<feature type="signal peptide" evidence="2">
    <location>
        <begin position="1"/>
        <end position="20"/>
    </location>
</feature>
<dbReference type="AlphaFoldDB" id="A0A1F6EVA6"/>
<feature type="compositionally biased region" description="Low complexity" evidence="1">
    <location>
        <begin position="463"/>
        <end position="485"/>
    </location>
</feature>
<evidence type="ECO:0000313" key="3">
    <source>
        <dbReference type="EMBL" id="OGG77534.1"/>
    </source>
</evidence>